<evidence type="ECO:0000256" key="1">
    <source>
        <dbReference type="SAM" id="Phobius"/>
    </source>
</evidence>
<keyword evidence="1" id="KW-1133">Transmembrane helix</keyword>
<keyword evidence="1" id="KW-0812">Transmembrane</keyword>
<reference evidence="3 4" key="1">
    <citation type="journal article" date="2015" name="Genome Biol. Evol.">
        <title>Phylogenomic analyses indicate that early fungi evolved digesting cell walls of algal ancestors of land plants.</title>
        <authorList>
            <person name="Chang Y."/>
            <person name="Wang S."/>
            <person name="Sekimoto S."/>
            <person name="Aerts A.L."/>
            <person name="Choi C."/>
            <person name="Clum A."/>
            <person name="LaButti K.M."/>
            <person name="Lindquist E.A."/>
            <person name="Yee Ngan C."/>
            <person name="Ohm R.A."/>
            <person name="Salamov A.A."/>
            <person name="Grigoriev I.V."/>
            <person name="Spatafora J.W."/>
            <person name="Berbee M.L."/>
        </authorList>
    </citation>
    <scope>NUCLEOTIDE SEQUENCE [LARGE SCALE GENOMIC DNA]</scope>
    <source>
        <strain evidence="3 4">JEL478</strain>
    </source>
</reference>
<evidence type="ECO:0000256" key="2">
    <source>
        <dbReference type="SAM" id="SignalP"/>
    </source>
</evidence>
<protein>
    <submittedName>
        <fullName evidence="3">Uncharacterized protein</fullName>
    </submittedName>
</protein>
<feature type="signal peptide" evidence="2">
    <location>
        <begin position="1"/>
        <end position="24"/>
    </location>
</feature>
<evidence type="ECO:0000313" key="3">
    <source>
        <dbReference type="EMBL" id="KXS08804.1"/>
    </source>
</evidence>
<keyword evidence="2" id="KW-0732">Signal</keyword>
<sequence>MKITPGVLVTSVLWLCSTVMCSVQQPNCTSGGRYVGMGYDMGGGKVVYAGGFVLFGSDEGRYLCSVTRDVMKAFSEQLNGTVIEGNVSVIIARGQWIVGGHSIGNGYLRGLGYSPVFVHATWNMSKPDSDRLETILSSTKLGWSATKSSPERMNLRPAIWVVTIACDVFVVFHLYIIKRQTNDLPRSVRIAVFVIEAMIFLAFVNMTITLLKL</sequence>
<proteinExistence type="predicted"/>
<name>A0A138ZWI0_GONPJ</name>
<keyword evidence="1" id="KW-0472">Membrane</keyword>
<accession>A0A138ZWI0</accession>
<gene>
    <name evidence="3" type="ORF">M427DRAFT_495463</name>
</gene>
<dbReference type="EMBL" id="KQ965976">
    <property type="protein sequence ID" value="KXS08804.1"/>
    <property type="molecule type" value="Genomic_DNA"/>
</dbReference>
<keyword evidence="4" id="KW-1185">Reference proteome</keyword>
<feature type="transmembrane region" description="Helical" evidence="1">
    <location>
        <begin position="188"/>
        <end position="211"/>
    </location>
</feature>
<feature type="transmembrane region" description="Helical" evidence="1">
    <location>
        <begin position="158"/>
        <end position="176"/>
    </location>
</feature>
<organism evidence="3 4">
    <name type="scientific">Gonapodya prolifera (strain JEL478)</name>
    <name type="common">Monoblepharis prolifera</name>
    <dbReference type="NCBI Taxonomy" id="1344416"/>
    <lineage>
        <taxon>Eukaryota</taxon>
        <taxon>Fungi</taxon>
        <taxon>Fungi incertae sedis</taxon>
        <taxon>Chytridiomycota</taxon>
        <taxon>Chytridiomycota incertae sedis</taxon>
        <taxon>Monoblepharidomycetes</taxon>
        <taxon>Monoblepharidales</taxon>
        <taxon>Gonapodyaceae</taxon>
        <taxon>Gonapodya</taxon>
    </lineage>
</organism>
<dbReference type="AlphaFoldDB" id="A0A138ZWI0"/>
<evidence type="ECO:0000313" key="4">
    <source>
        <dbReference type="Proteomes" id="UP000070544"/>
    </source>
</evidence>
<dbReference type="Proteomes" id="UP000070544">
    <property type="component" value="Unassembled WGS sequence"/>
</dbReference>
<feature type="chain" id="PRO_5007295775" evidence="2">
    <location>
        <begin position="25"/>
        <end position="213"/>
    </location>
</feature>